<proteinExistence type="predicted"/>
<dbReference type="AlphaFoldDB" id="A0A1V9FQT7"/>
<dbReference type="PRINTS" id="PR00081">
    <property type="entry name" value="GDHRDH"/>
</dbReference>
<reference evidence="1 2" key="1">
    <citation type="submission" date="2016-03" db="EMBL/GenBank/DDBJ databases">
        <title>Niastella vici sp. nov., isolated from farmland soil.</title>
        <authorList>
            <person name="Chen L."/>
            <person name="Wang D."/>
            <person name="Yang S."/>
            <person name="Wang G."/>
        </authorList>
    </citation>
    <scope>NUCLEOTIDE SEQUENCE [LARGE SCALE GENOMIC DNA]</scope>
    <source>
        <strain evidence="1 2">DJ57</strain>
    </source>
</reference>
<protein>
    <recommendedName>
        <fullName evidence="3">Short-chain dehydrogenase</fullName>
    </recommendedName>
</protein>
<dbReference type="RefSeq" id="WP_081152628.1">
    <property type="nucleotide sequence ID" value="NZ_LVYD01000059.1"/>
</dbReference>
<dbReference type="SUPFAM" id="SSF51735">
    <property type="entry name" value="NAD(P)-binding Rossmann-fold domains"/>
    <property type="match status" value="1"/>
</dbReference>
<dbReference type="Pfam" id="PF00106">
    <property type="entry name" value="adh_short"/>
    <property type="match status" value="1"/>
</dbReference>
<accession>A0A1V9FQT7</accession>
<dbReference type="InterPro" id="IPR036291">
    <property type="entry name" value="NAD(P)-bd_dom_sf"/>
</dbReference>
<dbReference type="Proteomes" id="UP000192796">
    <property type="component" value="Unassembled WGS sequence"/>
</dbReference>
<dbReference type="STRING" id="1703345.A3860_32570"/>
<dbReference type="InterPro" id="IPR002347">
    <property type="entry name" value="SDR_fam"/>
</dbReference>
<evidence type="ECO:0000313" key="1">
    <source>
        <dbReference type="EMBL" id="OQP60735.1"/>
    </source>
</evidence>
<comment type="caution">
    <text evidence="1">The sequence shown here is derived from an EMBL/GenBank/DDBJ whole genome shotgun (WGS) entry which is preliminary data.</text>
</comment>
<keyword evidence="2" id="KW-1185">Reference proteome</keyword>
<sequence length="231" mass="25204">MKKTIVIIGAGPGVGFAVAERFGKEGYNVVLLARNVEKLNMLKDDLLKKGIQAASFQADILDREHLTRSLQEVINYYGAIDVLEFSPTPTWESIRTARNIDVANEQHHLDYQVLAAIAAVQAVLPQMLERKDGSILFTTASSAQHPINLTASFGVAAGALLNYARLLNMDLKEDNIYAGIVSIGALVVNENTPGESKGDFPEGMPTITAAEVAEAHWRLYKQRDVAEIIIS</sequence>
<gene>
    <name evidence="1" type="ORF">A3860_32570</name>
</gene>
<organism evidence="1 2">
    <name type="scientific">Niastella vici</name>
    <dbReference type="NCBI Taxonomy" id="1703345"/>
    <lineage>
        <taxon>Bacteria</taxon>
        <taxon>Pseudomonadati</taxon>
        <taxon>Bacteroidota</taxon>
        <taxon>Chitinophagia</taxon>
        <taxon>Chitinophagales</taxon>
        <taxon>Chitinophagaceae</taxon>
        <taxon>Niastella</taxon>
    </lineage>
</organism>
<dbReference type="OrthoDB" id="9799818at2"/>
<dbReference type="Gene3D" id="3.40.50.720">
    <property type="entry name" value="NAD(P)-binding Rossmann-like Domain"/>
    <property type="match status" value="1"/>
</dbReference>
<evidence type="ECO:0008006" key="3">
    <source>
        <dbReference type="Google" id="ProtNLM"/>
    </source>
</evidence>
<evidence type="ECO:0000313" key="2">
    <source>
        <dbReference type="Proteomes" id="UP000192796"/>
    </source>
</evidence>
<dbReference type="PANTHER" id="PTHR43431">
    <property type="entry name" value="OXIDOREDUCTASE, SHORT CHAIN DEHYDROGENASE/REDUCTASE FAMILY (AFU_ORTHOLOGUE AFUA_5G14000)"/>
    <property type="match status" value="1"/>
</dbReference>
<name>A0A1V9FQT7_9BACT</name>
<dbReference type="PANTHER" id="PTHR43431:SF7">
    <property type="entry name" value="OXIDOREDUCTASE, SHORT CHAIN DEHYDROGENASE_REDUCTASE FAMILY (AFU_ORTHOLOGUE AFUA_5G14000)"/>
    <property type="match status" value="1"/>
</dbReference>
<dbReference type="EMBL" id="LVYD01000059">
    <property type="protein sequence ID" value="OQP60735.1"/>
    <property type="molecule type" value="Genomic_DNA"/>
</dbReference>